<dbReference type="RefSeq" id="WP_342853504.1">
    <property type="nucleotide sequence ID" value="NZ_JBBMRA010000001.1"/>
</dbReference>
<name>A0ABU9TMZ3_9GAMM</name>
<proteinExistence type="predicted"/>
<reference evidence="1 2" key="1">
    <citation type="submission" date="2024-03" db="EMBL/GenBank/DDBJ databases">
        <title>Community enrichment and isolation of bacterial strains for fucoidan degradation.</title>
        <authorList>
            <person name="Sichert A."/>
        </authorList>
    </citation>
    <scope>NUCLEOTIDE SEQUENCE [LARGE SCALE GENOMIC DNA]</scope>
    <source>
        <strain evidence="1 2">AS76</strain>
    </source>
</reference>
<comment type="caution">
    <text evidence="1">The sequence shown here is derived from an EMBL/GenBank/DDBJ whole genome shotgun (WGS) entry which is preliminary data.</text>
</comment>
<gene>
    <name evidence="1" type="ORF">WNY58_01650</name>
</gene>
<organism evidence="1 2">
    <name type="scientific">Neptuniibacter pectenicola</name>
    <dbReference type="NCBI Taxonomy" id="1806669"/>
    <lineage>
        <taxon>Bacteria</taxon>
        <taxon>Pseudomonadati</taxon>
        <taxon>Pseudomonadota</taxon>
        <taxon>Gammaproteobacteria</taxon>
        <taxon>Oceanospirillales</taxon>
        <taxon>Oceanospirillaceae</taxon>
        <taxon>Neptuniibacter</taxon>
    </lineage>
</organism>
<evidence type="ECO:0008006" key="3">
    <source>
        <dbReference type="Google" id="ProtNLM"/>
    </source>
</evidence>
<keyword evidence="2" id="KW-1185">Reference proteome</keyword>
<evidence type="ECO:0000313" key="1">
    <source>
        <dbReference type="EMBL" id="MEM5535085.1"/>
    </source>
</evidence>
<dbReference type="EMBL" id="JBBMRA010000001">
    <property type="protein sequence ID" value="MEM5535085.1"/>
    <property type="molecule type" value="Genomic_DNA"/>
</dbReference>
<evidence type="ECO:0000313" key="2">
    <source>
        <dbReference type="Proteomes" id="UP001449225"/>
    </source>
</evidence>
<protein>
    <recommendedName>
        <fullName evidence="3">Glycerol kinase</fullName>
    </recommendedName>
</protein>
<sequence length="277" mass="31149">MSDKPTPLSTSALAKALAKSTKQMFAELESLSWIKRDKDSWVLTPKGEFEGGRYRESHKFGRYIIWPSDTVRHNALVSADAHLLSSADIGKAFSLSRRRAELILQEIGWMTPGRKGWLLTALGEAVGGSQRENSATGVPYVMWPDGLVDNAVLIDRVVGLEKGGDDVARFLCCDGHQVCCEAERHIDNWLYLSGLLHAYGRPLPCDEKLTADFYLPQHQLYIEYWGKENSQGTVSAKMKKKEQFISMGVNLIELNDEDVLNLDETLPRMLLKYNIET</sequence>
<dbReference type="Proteomes" id="UP001449225">
    <property type="component" value="Unassembled WGS sequence"/>
</dbReference>
<accession>A0ABU9TMZ3</accession>
<dbReference type="Gene3D" id="3.40.960.10">
    <property type="entry name" value="VSR Endonuclease"/>
    <property type="match status" value="1"/>
</dbReference>